<dbReference type="InterPro" id="IPR016024">
    <property type="entry name" value="ARM-type_fold"/>
</dbReference>
<dbReference type="Gene3D" id="1.25.10.10">
    <property type="entry name" value="Leucine-rich Repeat Variant"/>
    <property type="match status" value="1"/>
</dbReference>
<gene>
    <name evidence="1" type="ORF">M9Y10_026814</name>
</gene>
<name>A0ABR2H8G6_9EUKA</name>
<sequence>MCLQYKEKSNAFDIDRCEFYETSTNEKQFNINFIFDPFPDMISIIMNSSEFPIPVFNNNYISFDFLLLLFQNLNSNNFSMDQKCVIGEVIDSIIINGLFEKNEIIFNLFLQFLSLNGSTNKVSKVIFKCIYDLISPNIIKKFPYNMYDIIKSTNDKVYISRIAQKISQNLTRKNKSAKLPFIMFLKEISFFVNKETALSIYTAHLNVFCVFPSTFPISSFDFYANATNFDSETLSTVLIMLAQITKDIEIFLNPQIRNAILSGITNKNSISLMIHSIHALTNFLKLDVENFKENYFFSSLSFQQLITYLNSLIQELTFAVKSDAGYFLSLLMQNFPQELVKNICGDEKFCDIRESIMIILDLDRPFLSIQLLYGLDSIFTFSLENNVFNQFYMRVGEYDILDAINNLATHTNQDVASTADIVYAKIYEKTRIIENW</sequence>
<evidence type="ECO:0000313" key="2">
    <source>
        <dbReference type="Proteomes" id="UP001470230"/>
    </source>
</evidence>
<dbReference type="Proteomes" id="UP001470230">
    <property type="component" value="Unassembled WGS sequence"/>
</dbReference>
<comment type="caution">
    <text evidence="1">The sequence shown here is derived from an EMBL/GenBank/DDBJ whole genome shotgun (WGS) entry which is preliminary data.</text>
</comment>
<protein>
    <submittedName>
        <fullName evidence="1">Uncharacterized protein</fullName>
    </submittedName>
</protein>
<keyword evidence="2" id="KW-1185">Reference proteome</keyword>
<dbReference type="EMBL" id="JAPFFF010000040">
    <property type="protein sequence ID" value="KAK8841862.1"/>
    <property type="molecule type" value="Genomic_DNA"/>
</dbReference>
<evidence type="ECO:0000313" key="1">
    <source>
        <dbReference type="EMBL" id="KAK8841862.1"/>
    </source>
</evidence>
<organism evidence="1 2">
    <name type="scientific">Tritrichomonas musculus</name>
    <dbReference type="NCBI Taxonomy" id="1915356"/>
    <lineage>
        <taxon>Eukaryota</taxon>
        <taxon>Metamonada</taxon>
        <taxon>Parabasalia</taxon>
        <taxon>Tritrichomonadida</taxon>
        <taxon>Tritrichomonadidae</taxon>
        <taxon>Tritrichomonas</taxon>
    </lineage>
</organism>
<dbReference type="InterPro" id="IPR011989">
    <property type="entry name" value="ARM-like"/>
</dbReference>
<reference evidence="1 2" key="1">
    <citation type="submission" date="2024-04" db="EMBL/GenBank/DDBJ databases">
        <title>Tritrichomonas musculus Genome.</title>
        <authorList>
            <person name="Alves-Ferreira E."/>
            <person name="Grigg M."/>
            <person name="Lorenzi H."/>
            <person name="Galac M."/>
        </authorList>
    </citation>
    <scope>NUCLEOTIDE SEQUENCE [LARGE SCALE GENOMIC DNA]</scope>
    <source>
        <strain evidence="1 2">EAF2021</strain>
    </source>
</reference>
<proteinExistence type="predicted"/>
<dbReference type="SUPFAM" id="SSF48371">
    <property type="entry name" value="ARM repeat"/>
    <property type="match status" value="1"/>
</dbReference>
<accession>A0ABR2H8G6</accession>